<dbReference type="STRING" id="3880.G7KVV4"/>
<dbReference type="PANTHER" id="PTHR31920">
    <property type="entry name" value="B3 DOMAIN-CONTAINING"/>
    <property type="match status" value="1"/>
</dbReference>
<dbReference type="EMBL" id="CM001223">
    <property type="protein sequence ID" value="AES78881.1"/>
    <property type="molecule type" value="Genomic_DNA"/>
</dbReference>
<dbReference type="HOGENOM" id="CLU_015069_1_3_1"/>
<dbReference type="PaxDb" id="3880-AES78881"/>
<dbReference type="EnsemblPlants" id="AES78881">
    <property type="protein sequence ID" value="AES78881"/>
    <property type="gene ID" value="MTR_7g050560"/>
</dbReference>
<feature type="domain" description="TF-B3" evidence="6">
    <location>
        <begin position="12"/>
        <end position="105"/>
    </location>
</feature>
<comment type="subcellular location">
    <subcellularLocation>
        <location evidence="1">Nucleus</location>
    </subcellularLocation>
</comment>
<dbReference type="KEGG" id="mtr:11437270"/>
<dbReference type="OMA" id="APIPHFF"/>
<gene>
    <name evidence="8" type="primary">11437270</name>
    <name evidence="7" type="ordered locus">MTR_7g050560</name>
</gene>
<protein>
    <submittedName>
        <fullName evidence="7">Plant-specific B3-DNA-binding domain protein</fullName>
    </submittedName>
</protein>
<dbReference type="OrthoDB" id="1864528at2759"/>
<evidence type="ECO:0000259" key="6">
    <source>
        <dbReference type="PROSITE" id="PS50863"/>
    </source>
</evidence>
<organism evidence="7 9">
    <name type="scientific">Medicago truncatula</name>
    <name type="common">Barrel medic</name>
    <name type="synonym">Medicago tribuloides</name>
    <dbReference type="NCBI Taxonomy" id="3880"/>
    <lineage>
        <taxon>Eukaryota</taxon>
        <taxon>Viridiplantae</taxon>
        <taxon>Streptophyta</taxon>
        <taxon>Embryophyta</taxon>
        <taxon>Tracheophyta</taxon>
        <taxon>Spermatophyta</taxon>
        <taxon>Magnoliopsida</taxon>
        <taxon>eudicotyledons</taxon>
        <taxon>Gunneridae</taxon>
        <taxon>Pentapetalae</taxon>
        <taxon>rosids</taxon>
        <taxon>fabids</taxon>
        <taxon>Fabales</taxon>
        <taxon>Fabaceae</taxon>
        <taxon>Papilionoideae</taxon>
        <taxon>50 kb inversion clade</taxon>
        <taxon>NPAAA clade</taxon>
        <taxon>Hologalegina</taxon>
        <taxon>IRL clade</taxon>
        <taxon>Trifolieae</taxon>
        <taxon>Medicago</taxon>
    </lineage>
</organism>
<evidence type="ECO:0000256" key="1">
    <source>
        <dbReference type="ARBA" id="ARBA00004123"/>
    </source>
</evidence>
<sequence>MASETLELKPIHFFKIILAQNLQEGKLMMPRKFVEKYGEGLSNAIYLKTPNGAKWKLNLLKINGKIWFEKGWKEFAEHHSLAHGHLLLFKYLRNSRFLVRIFEKSALEINYPFQRVAAKNVSNGQKRKANSSFEFHQPCEIGSNSCVEVDKLNKVATLHHAGRESKGKQVLATKRVTALERAQSFKTCNPSFVVVMRASYVEHRFLVNIPRKFGNRHFDLDKKRGDVYLVLNEGIWPAKYLIRMTLKGPHFDLTTGWKAFAKDNKLKVDDVCKFELISCTILTFIVHIFRETDNDNTNCSASQKFSQVKEEASQG</sequence>
<reference evidence="7 9" key="2">
    <citation type="journal article" date="2014" name="BMC Genomics">
        <title>An improved genome release (version Mt4.0) for the model legume Medicago truncatula.</title>
        <authorList>
            <person name="Tang H."/>
            <person name="Krishnakumar V."/>
            <person name="Bidwell S."/>
            <person name="Rosen B."/>
            <person name="Chan A."/>
            <person name="Zhou S."/>
            <person name="Gentzbittel L."/>
            <person name="Childs K.L."/>
            <person name="Yandell M."/>
            <person name="Gundlach H."/>
            <person name="Mayer K.F."/>
            <person name="Schwartz D.C."/>
            <person name="Town C.D."/>
        </authorList>
    </citation>
    <scope>GENOME REANNOTATION</scope>
    <source>
        <strain evidence="7">A17</strain>
        <strain evidence="8 9">cv. Jemalong A17</strain>
    </source>
</reference>
<feature type="domain" description="TF-B3" evidence="6">
    <location>
        <begin position="192"/>
        <end position="292"/>
    </location>
</feature>
<dbReference type="InterPro" id="IPR003340">
    <property type="entry name" value="B3_DNA-bd"/>
</dbReference>
<dbReference type="SMART" id="SM01019">
    <property type="entry name" value="B3"/>
    <property type="match status" value="2"/>
</dbReference>
<name>G7KVV4_MEDTR</name>
<accession>G7KVV4</accession>
<dbReference type="GO" id="GO:0003677">
    <property type="term" value="F:DNA binding"/>
    <property type="evidence" value="ECO:0007669"/>
    <property type="project" value="UniProtKB-KW"/>
</dbReference>
<dbReference type="Proteomes" id="UP000002051">
    <property type="component" value="Unassembled WGS sequence"/>
</dbReference>
<dbReference type="SUPFAM" id="SSF101936">
    <property type="entry name" value="DNA-binding pseudobarrel domain"/>
    <property type="match status" value="2"/>
</dbReference>
<evidence type="ECO:0000256" key="5">
    <source>
        <dbReference type="ARBA" id="ARBA00023242"/>
    </source>
</evidence>
<evidence type="ECO:0000313" key="7">
    <source>
        <dbReference type="EMBL" id="AES78881.1"/>
    </source>
</evidence>
<dbReference type="PROSITE" id="PS50863">
    <property type="entry name" value="B3"/>
    <property type="match status" value="2"/>
</dbReference>
<evidence type="ECO:0000256" key="4">
    <source>
        <dbReference type="ARBA" id="ARBA00023163"/>
    </source>
</evidence>
<keyword evidence="2" id="KW-0805">Transcription regulation</keyword>
<keyword evidence="9" id="KW-1185">Reference proteome</keyword>
<evidence type="ECO:0000313" key="9">
    <source>
        <dbReference type="Proteomes" id="UP000002051"/>
    </source>
</evidence>
<dbReference type="eggNOG" id="ENOG502S27N">
    <property type="taxonomic scope" value="Eukaryota"/>
</dbReference>
<evidence type="ECO:0000256" key="3">
    <source>
        <dbReference type="ARBA" id="ARBA00023125"/>
    </source>
</evidence>
<dbReference type="InterPro" id="IPR015300">
    <property type="entry name" value="DNA-bd_pseudobarrel_sf"/>
</dbReference>
<proteinExistence type="predicted"/>
<dbReference type="CDD" id="cd10017">
    <property type="entry name" value="B3_DNA"/>
    <property type="match status" value="2"/>
</dbReference>
<dbReference type="PANTHER" id="PTHR31920:SF108">
    <property type="entry name" value="B3 DOMAIN-CONTAINING TRANSCRIPTION FACTOR VRN1-LIKE"/>
    <property type="match status" value="1"/>
</dbReference>
<dbReference type="SMR" id="G7KVV4"/>
<reference evidence="7 9" key="1">
    <citation type="journal article" date="2011" name="Nature">
        <title>The Medicago genome provides insight into the evolution of rhizobial symbioses.</title>
        <authorList>
            <person name="Young N.D."/>
            <person name="Debelle F."/>
            <person name="Oldroyd G.E."/>
            <person name="Geurts R."/>
            <person name="Cannon S.B."/>
            <person name="Udvardi M.K."/>
            <person name="Benedito V.A."/>
            <person name="Mayer K.F."/>
            <person name="Gouzy J."/>
            <person name="Schoof H."/>
            <person name="Van de Peer Y."/>
            <person name="Proost S."/>
            <person name="Cook D.R."/>
            <person name="Meyers B.C."/>
            <person name="Spannagl M."/>
            <person name="Cheung F."/>
            <person name="De Mita S."/>
            <person name="Krishnakumar V."/>
            <person name="Gundlach H."/>
            <person name="Zhou S."/>
            <person name="Mudge J."/>
            <person name="Bharti A.K."/>
            <person name="Murray J.D."/>
            <person name="Naoumkina M.A."/>
            <person name="Rosen B."/>
            <person name="Silverstein K.A."/>
            <person name="Tang H."/>
            <person name="Rombauts S."/>
            <person name="Zhao P.X."/>
            <person name="Zhou P."/>
            <person name="Barbe V."/>
            <person name="Bardou P."/>
            <person name="Bechner M."/>
            <person name="Bellec A."/>
            <person name="Berger A."/>
            <person name="Berges H."/>
            <person name="Bidwell S."/>
            <person name="Bisseling T."/>
            <person name="Choisne N."/>
            <person name="Couloux A."/>
            <person name="Denny R."/>
            <person name="Deshpande S."/>
            <person name="Dai X."/>
            <person name="Doyle J.J."/>
            <person name="Dudez A.M."/>
            <person name="Farmer A.D."/>
            <person name="Fouteau S."/>
            <person name="Franken C."/>
            <person name="Gibelin C."/>
            <person name="Gish J."/>
            <person name="Goldstein S."/>
            <person name="Gonzalez A.J."/>
            <person name="Green P.J."/>
            <person name="Hallab A."/>
            <person name="Hartog M."/>
            <person name="Hua A."/>
            <person name="Humphray S.J."/>
            <person name="Jeong D.H."/>
            <person name="Jing Y."/>
            <person name="Jocker A."/>
            <person name="Kenton S.M."/>
            <person name="Kim D.J."/>
            <person name="Klee K."/>
            <person name="Lai H."/>
            <person name="Lang C."/>
            <person name="Lin S."/>
            <person name="Macmil S.L."/>
            <person name="Magdelenat G."/>
            <person name="Matthews L."/>
            <person name="McCorrison J."/>
            <person name="Monaghan E.L."/>
            <person name="Mun J.H."/>
            <person name="Najar F.Z."/>
            <person name="Nicholson C."/>
            <person name="Noirot C."/>
            <person name="O'Bleness M."/>
            <person name="Paule C.R."/>
            <person name="Poulain J."/>
            <person name="Prion F."/>
            <person name="Qin B."/>
            <person name="Qu C."/>
            <person name="Retzel E.F."/>
            <person name="Riddle C."/>
            <person name="Sallet E."/>
            <person name="Samain S."/>
            <person name="Samson N."/>
            <person name="Sanders I."/>
            <person name="Saurat O."/>
            <person name="Scarpelli C."/>
            <person name="Schiex T."/>
            <person name="Segurens B."/>
            <person name="Severin A.J."/>
            <person name="Sherrier D.J."/>
            <person name="Shi R."/>
            <person name="Sims S."/>
            <person name="Singer S.R."/>
            <person name="Sinharoy S."/>
            <person name="Sterck L."/>
            <person name="Viollet A."/>
            <person name="Wang B.B."/>
            <person name="Wang K."/>
            <person name="Wang M."/>
            <person name="Wang X."/>
            <person name="Warfsmann J."/>
            <person name="Weissenbach J."/>
            <person name="White D.D."/>
            <person name="White J.D."/>
            <person name="Wiley G.B."/>
            <person name="Wincker P."/>
            <person name="Xing Y."/>
            <person name="Yang L."/>
            <person name="Yao Z."/>
            <person name="Ying F."/>
            <person name="Zhai J."/>
            <person name="Zhou L."/>
            <person name="Zuber A."/>
            <person name="Denarie J."/>
            <person name="Dixon R.A."/>
            <person name="May G.D."/>
            <person name="Schwartz D.C."/>
            <person name="Rogers J."/>
            <person name="Quetier F."/>
            <person name="Town C.D."/>
            <person name="Roe B.A."/>
        </authorList>
    </citation>
    <scope>NUCLEOTIDE SEQUENCE [LARGE SCALE GENOMIC DNA]</scope>
    <source>
        <strain evidence="7">A17</strain>
        <strain evidence="8 9">cv. Jemalong A17</strain>
    </source>
</reference>
<dbReference type="InterPro" id="IPR050655">
    <property type="entry name" value="Plant_B3_domain"/>
</dbReference>
<keyword evidence="4" id="KW-0804">Transcription</keyword>
<dbReference type="Pfam" id="PF02362">
    <property type="entry name" value="B3"/>
    <property type="match status" value="2"/>
</dbReference>
<keyword evidence="5" id="KW-0539">Nucleus</keyword>
<keyword evidence="3" id="KW-0238">DNA-binding</keyword>
<evidence type="ECO:0000313" key="8">
    <source>
        <dbReference type="EnsemblPlants" id="AES78881"/>
    </source>
</evidence>
<dbReference type="Gene3D" id="2.40.330.10">
    <property type="entry name" value="DNA-binding pseudobarrel domain"/>
    <property type="match status" value="2"/>
</dbReference>
<evidence type="ECO:0000256" key="2">
    <source>
        <dbReference type="ARBA" id="ARBA00023015"/>
    </source>
</evidence>
<reference evidence="8" key="3">
    <citation type="submission" date="2015-04" db="UniProtKB">
        <authorList>
            <consortium name="EnsemblPlants"/>
        </authorList>
    </citation>
    <scope>IDENTIFICATION</scope>
    <source>
        <strain evidence="8">cv. Jemalong A17</strain>
    </source>
</reference>
<dbReference type="AlphaFoldDB" id="G7KVV4"/>
<dbReference type="GO" id="GO:0005634">
    <property type="term" value="C:nucleus"/>
    <property type="evidence" value="ECO:0007669"/>
    <property type="project" value="UniProtKB-SubCell"/>
</dbReference>